<feature type="domain" description="EGF-like" evidence="8">
    <location>
        <begin position="250"/>
        <end position="301"/>
    </location>
</feature>
<evidence type="ECO:0000256" key="7">
    <source>
        <dbReference type="SAM" id="SignalP"/>
    </source>
</evidence>
<reference evidence="10" key="1">
    <citation type="journal article" date="2016" name="Nature">
        <title>The genome of the seagrass Zostera marina reveals angiosperm adaptation to the sea.</title>
        <authorList>
            <person name="Olsen J.L."/>
            <person name="Rouze P."/>
            <person name="Verhelst B."/>
            <person name="Lin Y.-C."/>
            <person name="Bayer T."/>
            <person name="Collen J."/>
            <person name="Dattolo E."/>
            <person name="De Paoli E."/>
            <person name="Dittami S."/>
            <person name="Maumus F."/>
            <person name="Michel G."/>
            <person name="Kersting A."/>
            <person name="Lauritano C."/>
            <person name="Lohaus R."/>
            <person name="Toepel M."/>
            <person name="Tonon T."/>
            <person name="Vanneste K."/>
            <person name="Amirebrahimi M."/>
            <person name="Brakel J."/>
            <person name="Bostroem C."/>
            <person name="Chovatia M."/>
            <person name="Grimwood J."/>
            <person name="Jenkins J.W."/>
            <person name="Jueterbock A."/>
            <person name="Mraz A."/>
            <person name="Stam W.T."/>
            <person name="Tice H."/>
            <person name="Bornberg-Bauer E."/>
            <person name="Green P.J."/>
            <person name="Pearson G.A."/>
            <person name="Procaccini G."/>
            <person name="Duarte C.M."/>
            <person name="Schmutz J."/>
            <person name="Reusch T.B.H."/>
            <person name="Van de Peer Y."/>
        </authorList>
    </citation>
    <scope>NUCLEOTIDE SEQUENCE [LARGE SCALE GENOMIC DNA]</scope>
    <source>
        <strain evidence="10">cv. Finnish</strain>
    </source>
</reference>
<evidence type="ECO:0000256" key="1">
    <source>
        <dbReference type="ARBA" id="ARBA00004479"/>
    </source>
</evidence>
<dbReference type="Pfam" id="PF13947">
    <property type="entry name" value="GUB_WAK_bind"/>
    <property type="match status" value="1"/>
</dbReference>
<dbReference type="SMART" id="SM00181">
    <property type="entry name" value="EGF"/>
    <property type="match status" value="1"/>
</dbReference>
<evidence type="ECO:0000259" key="8">
    <source>
        <dbReference type="PROSITE" id="PS50026"/>
    </source>
</evidence>
<sequence>MAHLSHLLFFLITGFMMVIAQPAKSQVDSVVNLSGCEEKCGDDTIPYPFGLKEGCYREGFKLTCNKGLTPPKLFIDIPNANLSKPKSYEVVSISYNSSEIIIETPIGRDCSSKNDSLSSVLLDFSNLPYVLSSTRNKFTVIGCEAFALKSGTTADFRSEVSGCVSICDNQTVFIDGMCSGKGCCQAPIPRGWKSMRMMIQTANFTKSSFQVSKCDYVFVVDDENYEFKSTDFEDFLTRKTAPAVLDWDIGNNNCSSASNLIGYSSDCGKNSRCVDSTNGPGYQCRCLSGYTGNPYLQDSCEG</sequence>
<dbReference type="InterPro" id="IPR025287">
    <property type="entry name" value="WAK_GUB"/>
</dbReference>
<evidence type="ECO:0000313" key="10">
    <source>
        <dbReference type="Proteomes" id="UP000036987"/>
    </source>
</evidence>
<evidence type="ECO:0000256" key="4">
    <source>
        <dbReference type="ARBA" id="ARBA00023157"/>
    </source>
</evidence>
<dbReference type="GO" id="GO:0016020">
    <property type="term" value="C:membrane"/>
    <property type="evidence" value="ECO:0007669"/>
    <property type="project" value="UniProtKB-SubCell"/>
</dbReference>
<keyword evidence="10" id="KW-1185">Reference proteome</keyword>
<dbReference type="InterPro" id="IPR000742">
    <property type="entry name" value="EGF"/>
</dbReference>
<keyword evidence="4 6" id="KW-1015">Disulfide bond</keyword>
<evidence type="ECO:0000256" key="3">
    <source>
        <dbReference type="ARBA" id="ARBA00022729"/>
    </source>
</evidence>
<evidence type="ECO:0000256" key="2">
    <source>
        <dbReference type="ARBA" id="ARBA00022679"/>
    </source>
</evidence>
<proteinExistence type="predicted"/>
<feature type="disulfide bond" evidence="6">
    <location>
        <begin position="267"/>
        <end position="284"/>
    </location>
</feature>
<keyword evidence="6" id="KW-0245">EGF-like domain</keyword>
<gene>
    <name evidence="9" type="ORF">ZOSMA_24G01180</name>
</gene>
<evidence type="ECO:0000256" key="6">
    <source>
        <dbReference type="PROSITE-ProRule" id="PRU00076"/>
    </source>
</evidence>
<dbReference type="PROSITE" id="PS50026">
    <property type="entry name" value="EGF_3"/>
    <property type="match status" value="1"/>
</dbReference>
<dbReference type="AlphaFoldDB" id="A0A0K9PIN0"/>
<organism evidence="9 10">
    <name type="scientific">Zostera marina</name>
    <name type="common">Eelgrass</name>
    <dbReference type="NCBI Taxonomy" id="29655"/>
    <lineage>
        <taxon>Eukaryota</taxon>
        <taxon>Viridiplantae</taxon>
        <taxon>Streptophyta</taxon>
        <taxon>Embryophyta</taxon>
        <taxon>Tracheophyta</taxon>
        <taxon>Spermatophyta</taxon>
        <taxon>Magnoliopsida</taxon>
        <taxon>Liliopsida</taxon>
        <taxon>Zosteraceae</taxon>
        <taxon>Zostera</taxon>
    </lineage>
</organism>
<keyword evidence="3 7" id="KW-0732">Signal</keyword>
<keyword evidence="2" id="KW-0808">Transferase</keyword>
<dbReference type="InterPro" id="IPR013695">
    <property type="entry name" value="WAK"/>
</dbReference>
<feature type="chain" id="PRO_5005527760" description="EGF-like domain-containing protein" evidence="7">
    <location>
        <begin position="21"/>
        <end position="302"/>
    </location>
</feature>
<dbReference type="GO" id="GO:0030247">
    <property type="term" value="F:polysaccharide binding"/>
    <property type="evidence" value="ECO:0007669"/>
    <property type="project" value="InterPro"/>
</dbReference>
<evidence type="ECO:0000256" key="5">
    <source>
        <dbReference type="ARBA" id="ARBA00023180"/>
    </source>
</evidence>
<comment type="caution">
    <text evidence="9">The sequence shown here is derived from an EMBL/GenBank/DDBJ whole genome shotgun (WGS) entry which is preliminary data.</text>
</comment>
<comment type="subcellular location">
    <subcellularLocation>
        <location evidence="1">Membrane</location>
        <topology evidence="1">Single-pass type I membrane protein</topology>
    </subcellularLocation>
</comment>
<dbReference type="Pfam" id="PF08488">
    <property type="entry name" value="WAK"/>
    <property type="match status" value="1"/>
</dbReference>
<dbReference type="OrthoDB" id="1932705at2759"/>
<dbReference type="PANTHER" id="PTHR33491">
    <property type="entry name" value="OSJNBA0016N04.9 PROTEIN"/>
    <property type="match status" value="1"/>
</dbReference>
<comment type="caution">
    <text evidence="6">Lacks conserved residue(s) required for the propagation of feature annotation.</text>
</comment>
<accession>A0A0K9PIN0</accession>
<evidence type="ECO:0000313" key="9">
    <source>
        <dbReference type="EMBL" id="KMZ68095.1"/>
    </source>
</evidence>
<dbReference type="STRING" id="29655.A0A0K9PIN0"/>
<dbReference type="GO" id="GO:0004674">
    <property type="term" value="F:protein serine/threonine kinase activity"/>
    <property type="evidence" value="ECO:0007669"/>
    <property type="project" value="InterPro"/>
</dbReference>
<name>A0A0K9PIN0_ZOSMR</name>
<dbReference type="Proteomes" id="UP000036987">
    <property type="component" value="Unassembled WGS sequence"/>
</dbReference>
<dbReference type="EMBL" id="LFYR01000864">
    <property type="protein sequence ID" value="KMZ68095.1"/>
    <property type="molecule type" value="Genomic_DNA"/>
</dbReference>
<feature type="signal peptide" evidence="7">
    <location>
        <begin position="1"/>
        <end position="20"/>
    </location>
</feature>
<dbReference type="OMA" id="ETCKAAQ"/>
<protein>
    <recommendedName>
        <fullName evidence="8">EGF-like domain-containing protein</fullName>
    </recommendedName>
</protein>
<keyword evidence="5" id="KW-0325">Glycoprotein</keyword>